<keyword evidence="2" id="KW-1133">Transmembrane helix</keyword>
<protein>
    <submittedName>
        <fullName evidence="3">Uncharacterized protein</fullName>
    </submittedName>
</protein>
<proteinExistence type="predicted"/>
<feature type="transmembrane region" description="Helical" evidence="2">
    <location>
        <begin position="300"/>
        <end position="323"/>
    </location>
</feature>
<feature type="region of interest" description="Disordered" evidence="1">
    <location>
        <begin position="95"/>
        <end position="114"/>
    </location>
</feature>
<keyword evidence="2" id="KW-0812">Transmembrane</keyword>
<evidence type="ECO:0000256" key="1">
    <source>
        <dbReference type="SAM" id="MobiDB-lite"/>
    </source>
</evidence>
<organism evidence="3 4">
    <name type="scientific">Streptomyces xanthochromogenes</name>
    <dbReference type="NCBI Taxonomy" id="67384"/>
    <lineage>
        <taxon>Bacteria</taxon>
        <taxon>Bacillati</taxon>
        <taxon>Actinomycetota</taxon>
        <taxon>Actinomycetes</taxon>
        <taxon>Kitasatosporales</taxon>
        <taxon>Streptomycetaceae</taxon>
        <taxon>Streptomyces</taxon>
    </lineage>
</organism>
<feature type="compositionally biased region" description="Pro residues" evidence="1">
    <location>
        <begin position="355"/>
        <end position="378"/>
    </location>
</feature>
<evidence type="ECO:0000313" key="3">
    <source>
        <dbReference type="EMBL" id="GGY69878.1"/>
    </source>
</evidence>
<gene>
    <name evidence="3" type="ORF">GCM10010326_75210</name>
</gene>
<dbReference type="GeneID" id="96295355"/>
<comment type="caution">
    <text evidence="3">The sequence shown here is derived from an EMBL/GenBank/DDBJ whole genome shotgun (WGS) entry which is preliminary data.</text>
</comment>
<feature type="region of interest" description="Disordered" evidence="1">
    <location>
        <begin position="195"/>
        <end position="217"/>
    </location>
</feature>
<evidence type="ECO:0000256" key="2">
    <source>
        <dbReference type="SAM" id="Phobius"/>
    </source>
</evidence>
<feature type="compositionally biased region" description="Low complexity" evidence="1">
    <location>
        <begin position="95"/>
        <end position="104"/>
    </location>
</feature>
<keyword evidence="4" id="KW-1185">Reference proteome</keyword>
<feature type="region of interest" description="Disordered" evidence="1">
    <location>
        <begin position="327"/>
        <end position="386"/>
    </location>
</feature>
<feature type="compositionally biased region" description="Low complexity" evidence="1">
    <location>
        <begin position="200"/>
        <end position="217"/>
    </location>
</feature>
<sequence length="609" mass="63945">MVKAGRPQGGPKGQSDEANELALFVRTVTKDFTVRELAERYKISKTSWGEYRSGAKLIHLHILKRLIEDLVRDERTRIQRWEDAQRLHAAAVAAQQPVPPANDAASDRGVTPGEAVEQATATLRDTERLVHLLLGIIAGLQRQLAPTEGSSFASAGVPSGRAGQTPATARDLEEAENRLLQVRLVQSAVTRVRDEAASYDTGPAAASPTPADPAGAEEQAAALPARYTTASREAAAILLVSRAALAEQHNAVRQLSARSVQLDTALYFQPASPNTPALPAPPHTGSPRAGGPRRSWQRMLVIATALALTAVVSGTTVFTVLALRHEQPPASGPVNSPAPVATTPSTAPARTPSLSPSPSPSPSADPPDSTPSAPPASTPDPAAVPKDYIGAWEGEFTEPGERSPSLRRIVLRAGTVGTAAANILTLSRNALCQSQGTVSSAGTLLVIAPGTATAPSTGPCAPTGDIVLRGRDADTITWKSQDITTTLRRATSSDRAVPAQFLGTWRAQDGNDPTSSVRMTILQGPLGQARAEFAWDGDAHHCKGVSILAFTGNGLKFGPEAVTASEPAGFCTQTPSRIMSEPHNNTMHVEWFTPPDGAQPRAFTFSPTG</sequence>
<dbReference type="Proteomes" id="UP000600946">
    <property type="component" value="Unassembled WGS sequence"/>
</dbReference>
<feature type="region of interest" description="Disordered" evidence="1">
    <location>
        <begin position="272"/>
        <end position="293"/>
    </location>
</feature>
<accession>A0ABQ3AXH0</accession>
<keyword evidence="2" id="KW-0472">Membrane</keyword>
<dbReference type="RefSeq" id="WP_190029477.1">
    <property type="nucleotide sequence ID" value="NZ_BMUU01000022.1"/>
</dbReference>
<evidence type="ECO:0000313" key="4">
    <source>
        <dbReference type="Proteomes" id="UP000600946"/>
    </source>
</evidence>
<feature type="compositionally biased region" description="Low complexity" evidence="1">
    <location>
        <begin position="337"/>
        <end position="354"/>
    </location>
</feature>
<feature type="region of interest" description="Disordered" evidence="1">
    <location>
        <begin position="149"/>
        <end position="169"/>
    </location>
</feature>
<reference evidence="4" key="1">
    <citation type="journal article" date="2019" name="Int. J. Syst. Evol. Microbiol.">
        <title>The Global Catalogue of Microorganisms (GCM) 10K type strain sequencing project: providing services to taxonomists for standard genome sequencing and annotation.</title>
        <authorList>
            <consortium name="The Broad Institute Genomics Platform"/>
            <consortium name="The Broad Institute Genome Sequencing Center for Infectious Disease"/>
            <person name="Wu L."/>
            <person name="Ma J."/>
        </authorList>
    </citation>
    <scope>NUCLEOTIDE SEQUENCE [LARGE SCALE GENOMIC DNA]</scope>
    <source>
        <strain evidence="4">JCM 4594</strain>
    </source>
</reference>
<name>A0ABQ3AXH0_9ACTN</name>
<dbReference type="EMBL" id="BMUU01000022">
    <property type="protein sequence ID" value="GGY69878.1"/>
    <property type="molecule type" value="Genomic_DNA"/>
</dbReference>